<evidence type="ECO:0000256" key="1">
    <source>
        <dbReference type="SAM" id="Phobius"/>
    </source>
</evidence>
<keyword evidence="1" id="KW-0812">Transmembrane</keyword>
<proteinExistence type="predicted"/>
<sequence length="118" mass="13326">MDGLKSLDSGSFQFYLTYLILVDFSPLLSPLLFSLLCALKSPPYCMNLPIILAPPPLLQTTIIVQSTYHLPAWSVNSLFPLAPLIFALRCHAILVNQWLLMMYDFSSEDASLIFTHYL</sequence>
<dbReference type="AlphaFoldDB" id="A0A8T0JAW0"/>
<dbReference type="Proteomes" id="UP000822688">
    <property type="component" value="Chromosome 1"/>
</dbReference>
<keyword evidence="1" id="KW-0472">Membrane</keyword>
<protein>
    <submittedName>
        <fullName evidence="2">Uncharacterized protein</fullName>
    </submittedName>
</protein>
<organism evidence="2 3">
    <name type="scientific">Ceratodon purpureus</name>
    <name type="common">Fire moss</name>
    <name type="synonym">Dicranum purpureum</name>
    <dbReference type="NCBI Taxonomy" id="3225"/>
    <lineage>
        <taxon>Eukaryota</taxon>
        <taxon>Viridiplantae</taxon>
        <taxon>Streptophyta</taxon>
        <taxon>Embryophyta</taxon>
        <taxon>Bryophyta</taxon>
        <taxon>Bryophytina</taxon>
        <taxon>Bryopsida</taxon>
        <taxon>Dicranidae</taxon>
        <taxon>Pseudoditrichales</taxon>
        <taxon>Ditrichaceae</taxon>
        <taxon>Ceratodon</taxon>
    </lineage>
</organism>
<name>A0A8T0JAW0_CERPU</name>
<comment type="caution">
    <text evidence="2">The sequence shown here is derived from an EMBL/GenBank/DDBJ whole genome shotgun (WGS) entry which is preliminary data.</text>
</comment>
<evidence type="ECO:0000313" key="3">
    <source>
        <dbReference type="Proteomes" id="UP000822688"/>
    </source>
</evidence>
<keyword evidence="3" id="KW-1185">Reference proteome</keyword>
<feature type="transmembrane region" description="Helical" evidence="1">
    <location>
        <begin position="12"/>
        <end position="39"/>
    </location>
</feature>
<keyword evidence="1" id="KW-1133">Transmembrane helix</keyword>
<dbReference type="EMBL" id="CM026421">
    <property type="protein sequence ID" value="KAG0593044.1"/>
    <property type="molecule type" value="Genomic_DNA"/>
</dbReference>
<gene>
    <name evidence="2" type="ORF">KC19_1G300900</name>
</gene>
<evidence type="ECO:0000313" key="2">
    <source>
        <dbReference type="EMBL" id="KAG0593044.1"/>
    </source>
</evidence>
<reference evidence="2" key="1">
    <citation type="submission" date="2020-06" db="EMBL/GenBank/DDBJ databases">
        <title>WGS assembly of Ceratodon purpureus strain R40.</title>
        <authorList>
            <person name="Carey S.B."/>
            <person name="Jenkins J."/>
            <person name="Shu S."/>
            <person name="Lovell J.T."/>
            <person name="Sreedasyam A."/>
            <person name="Maumus F."/>
            <person name="Tiley G.P."/>
            <person name="Fernandez-Pozo N."/>
            <person name="Barry K."/>
            <person name="Chen C."/>
            <person name="Wang M."/>
            <person name="Lipzen A."/>
            <person name="Daum C."/>
            <person name="Saski C.A."/>
            <person name="Payton A.C."/>
            <person name="Mcbreen J.C."/>
            <person name="Conrad R.E."/>
            <person name="Kollar L.M."/>
            <person name="Olsson S."/>
            <person name="Huttunen S."/>
            <person name="Landis J.B."/>
            <person name="Wickett N.J."/>
            <person name="Johnson M.G."/>
            <person name="Rensing S.A."/>
            <person name="Grimwood J."/>
            <person name="Schmutz J."/>
            <person name="Mcdaniel S.F."/>
        </authorList>
    </citation>
    <scope>NUCLEOTIDE SEQUENCE</scope>
    <source>
        <strain evidence="2">R40</strain>
    </source>
</reference>
<accession>A0A8T0JAW0</accession>